<dbReference type="GO" id="GO:0008408">
    <property type="term" value="F:3'-5' exonuclease activity"/>
    <property type="evidence" value="ECO:0007669"/>
    <property type="project" value="InterPro"/>
</dbReference>
<name>A0A9W9ALY7_9AGAR</name>
<feature type="compositionally biased region" description="Basic and acidic residues" evidence="1">
    <location>
        <begin position="13"/>
        <end position="28"/>
    </location>
</feature>
<dbReference type="GO" id="GO:0006139">
    <property type="term" value="P:nucleobase-containing compound metabolic process"/>
    <property type="evidence" value="ECO:0007669"/>
    <property type="project" value="InterPro"/>
</dbReference>
<feature type="region of interest" description="Disordered" evidence="1">
    <location>
        <begin position="382"/>
        <end position="401"/>
    </location>
</feature>
<dbReference type="InterPro" id="IPR012337">
    <property type="entry name" value="RNaseH-like_sf"/>
</dbReference>
<protein>
    <submittedName>
        <fullName evidence="3">Ribonuclease H-like domain-containing protein</fullName>
    </submittedName>
</protein>
<evidence type="ECO:0000259" key="2">
    <source>
        <dbReference type="Pfam" id="PF01612"/>
    </source>
</evidence>
<dbReference type="Pfam" id="PF01612">
    <property type="entry name" value="DNA_pol_A_exo1"/>
    <property type="match status" value="1"/>
</dbReference>
<proteinExistence type="predicted"/>
<gene>
    <name evidence="3" type="ORF">C8J55DRAFT_510356</name>
</gene>
<dbReference type="Proteomes" id="UP001150238">
    <property type="component" value="Unassembled WGS sequence"/>
</dbReference>
<feature type="region of interest" description="Disordered" evidence="1">
    <location>
        <begin position="420"/>
        <end position="540"/>
    </location>
</feature>
<reference evidence="3" key="2">
    <citation type="journal article" date="2023" name="Proc. Natl. Acad. Sci. U.S.A.">
        <title>A global phylogenomic analysis of the shiitake genus Lentinula.</title>
        <authorList>
            <person name="Sierra-Patev S."/>
            <person name="Min B."/>
            <person name="Naranjo-Ortiz M."/>
            <person name="Looney B."/>
            <person name="Konkel Z."/>
            <person name="Slot J.C."/>
            <person name="Sakamoto Y."/>
            <person name="Steenwyk J.L."/>
            <person name="Rokas A."/>
            <person name="Carro J."/>
            <person name="Camarero S."/>
            <person name="Ferreira P."/>
            <person name="Molpeceres G."/>
            <person name="Ruiz-Duenas F.J."/>
            <person name="Serrano A."/>
            <person name="Henrissat B."/>
            <person name="Drula E."/>
            <person name="Hughes K.W."/>
            <person name="Mata J.L."/>
            <person name="Ishikawa N.K."/>
            <person name="Vargas-Isla R."/>
            <person name="Ushijima S."/>
            <person name="Smith C.A."/>
            <person name="Donoghue J."/>
            <person name="Ahrendt S."/>
            <person name="Andreopoulos W."/>
            <person name="He G."/>
            <person name="LaButti K."/>
            <person name="Lipzen A."/>
            <person name="Ng V."/>
            <person name="Riley R."/>
            <person name="Sandor L."/>
            <person name="Barry K."/>
            <person name="Martinez A.T."/>
            <person name="Xiao Y."/>
            <person name="Gibbons J.G."/>
            <person name="Terashima K."/>
            <person name="Grigoriev I.V."/>
            <person name="Hibbett D."/>
        </authorList>
    </citation>
    <scope>NUCLEOTIDE SEQUENCE</scope>
    <source>
        <strain evidence="3">Sp2 HRB7682 ss15</strain>
    </source>
</reference>
<comment type="caution">
    <text evidence="3">The sequence shown here is derived from an EMBL/GenBank/DDBJ whole genome shotgun (WGS) entry which is preliminary data.</text>
</comment>
<accession>A0A9W9ALY7</accession>
<feature type="compositionally biased region" description="Polar residues" evidence="1">
    <location>
        <begin position="420"/>
        <end position="433"/>
    </location>
</feature>
<dbReference type="SUPFAM" id="SSF53098">
    <property type="entry name" value="Ribonuclease H-like"/>
    <property type="match status" value="1"/>
</dbReference>
<organism evidence="3 4">
    <name type="scientific">Lentinula lateritia</name>
    <dbReference type="NCBI Taxonomy" id="40482"/>
    <lineage>
        <taxon>Eukaryota</taxon>
        <taxon>Fungi</taxon>
        <taxon>Dikarya</taxon>
        <taxon>Basidiomycota</taxon>
        <taxon>Agaricomycotina</taxon>
        <taxon>Agaricomycetes</taxon>
        <taxon>Agaricomycetidae</taxon>
        <taxon>Agaricales</taxon>
        <taxon>Marasmiineae</taxon>
        <taxon>Omphalotaceae</taxon>
        <taxon>Lentinula</taxon>
    </lineage>
</organism>
<feature type="compositionally biased region" description="Polar residues" evidence="1">
    <location>
        <begin position="444"/>
        <end position="468"/>
    </location>
</feature>
<evidence type="ECO:0000313" key="4">
    <source>
        <dbReference type="Proteomes" id="UP001150238"/>
    </source>
</evidence>
<dbReference type="EMBL" id="JANVFS010000012">
    <property type="protein sequence ID" value="KAJ4484345.1"/>
    <property type="molecule type" value="Genomic_DNA"/>
</dbReference>
<dbReference type="InterPro" id="IPR002562">
    <property type="entry name" value="3'-5'_exonuclease_dom"/>
</dbReference>
<dbReference type="PANTHER" id="PTHR43040:SF1">
    <property type="entry name" value="RIBONUCLEASE D"/>
    <property type="match status" value="1"/>
</dbReference>
<reference evidence="3" key="1">
    <citation type="submission" date="2022-08" db="EMBL/GenBank/DDBJ databases">
        <authorList>
            <consortium name="DOE Joint Genome Institute"/>
            <person name="Min B."/>
            <person name="Riley R."/>
            <person name="Sierra-Patev S."/>
            <person name="Naranjo-Ortiz M."/>
            <person name="Looney B."/>
            <person name="Konkel Z."/>
            <person name="Slot J.C."/>
            <person name="Sakamoto Y."/>
            <person name="Steenwyk J.L."/>
            <person name="Rokas A."/>
            <person name="Carro J."/>
            <person name="Camarero S."/>
            <person name="Ferreira P."/>
            <person name="Molpeceres G."/>
            <person name="Ruiz-Duenas F.J."/>
            <person name="Serrano A."/>
            <person name="Henrissat B."/>
            <person name="Drula E."/>
            <person name="Hughes K.W."/>
            <person name="Mata J.L."/>
            <person name="Ishikawa N.K."/>
            <person name="Vargas-Isla R."/>
            <person name="Ushijima S."/>
            <person name="Smith C.A."/>
            <person name="Ahrendt S."/>
            <person name="Andreopoulos W."/>
            <person name="He G."/>
            <person name="Labutti K."/>
            <person name="Lipzen A."/>
            <person name="Ng V."/>
            <person name="Sandor L."/>
            <person name="Barry K."/>
            <person name="Martinez A.T."/>
            <person name="Xiao Y."/>
            <person name="Gibbons J.G."/>
            <person name="Terashima K."/>
            <person name="Hibbett D.S."/>
            <person name="Grigoriev I.V."/>
        </authorList>
    </citation>
    <scope>NUCLEOTIDE SEQUENCE</scope>
    <source>
        <strain evidence="3">Sp2 HRB7682 ss15</strain>
    </source>
</reference>
<feature type="compositionally biased region" description="Polar residues" evidence="1">
    <location>
        <begin position="508"/>
        <end position="517"/>
    </location>
</feature>
<dbReference type="PANTHER" id="PTHR43040">
    <property type="entry name" value="RIBONUCLEASE D"/>
    <property type="match status" value="1"/>
</dbReference>
<dbReference type="GO" id="GO:0003676">
    <property type="term" value="F:nucleic acid binding"/>
    <property type="evidence" value="ECO:0007669"/>
    <property type="project" value="InterPro"/>
</dbReference>
<dbReference type="Gene3D" id="3.30.420.10">
    <property type="entry name" value="Ribonuclease H-like superfamily/Ribonuclease H"/>
    <property type="match status" value="1"/>
</dbReference>
<feature type="region of interest" description="Disordered" evidence="1">
    <location>
        <begin position="1"/>
        <end position="28"/>
    </location>
</feature>
<dbReference type="AlphaFoldDB" id="A0A9W9ALY7"/>
<sequence>MSELQDELTQDFSKLEINSRSKDSGAKSPEAKPIEFVLCDTEASFSSAVSLLEPSSSLIIDCEGLDLGVNGGALSLVCIRSMAPQISQNFLFDFVALSALRCSLQPLFNLLTSPTILKILYDGRMDFSALYHGYNVELVNVIDLELVDIKSRFTRGETPEKHKQRLMRCFSYKQVNNVRYAYKYKDVHVFQGLGSCLIEHGCKATSPKKHVDHELWMTRPLPNEYLQYAAHDVEIIDALHSHFVQAGYIDQDIPAQSQRFVSIWSDAPPQPGNNYRSNPLLPLEILKPNTSTTTIPCPGCARNLSPSSFPPVQSGRYCWVCLAVPQWLHTIQFRKEQREKQKALKEAMKNDEEMKKGIATSAIFGDVPTNSSFNERQITARGRGNYRGLPPTISDNSTRGGTAFRVRGTSGMMGTAIPLNTSHHGLDNSTRGNTAFRGRGASGTMRTTNPPIPDSSNTGLDNLSSNDASLPVGGWRRRQARGDFRGRGLSPPVNNAARSRGGYFAPSIPTTQTTSQGPRGGVHYTRGRGNRGDAQTLRRGTGWRVRVSRGEASSATALNANEITESS</sequence>
<evidence type="ECO:0000313" key="3">
    <source>
        <dbReference type="EMBL" id="KAJ4484345.1"/>
    </source>
</evidence>
<dbReference type="InterPro" id="IPR036397">
    <property type="entry name" value="RNaseH_sf"/>
</dbReference>
<feature type="domain" description="3'-5' exonuclease" evidence="2">
    <location>
        <begin position="39"/>
        <end position="243"/>
    </location>
</feature>
<evidence type="ECO:0000256" key="1">
    <source>
        <dbReference type="SAM" id="MobiDB-lite"/>
    </source>
</evidence>